<evidence type="ECO:0000256" key="2">
    <source>
        <dbReference type="SAM" id="Phobius"/>
    </source>
</evidence>
<dbReference type="OrthoDB" id="5327700at2759"/>
<dbReference type="AlphaFoldDB" id="W9CCB3"/>
<feature type="region of interest" description="Disordered" evidence="1">
    <location>
        <begin position="176"/>
        <end position="195"/>
    </location>
</feature>
<feature type="region of interest" description="Disordered" evidence="1">
    <location>
        <begin position="282"/>
        <end position="319"/>
    </location>
</feature>
<comment type="caution">
    <text evidence="3">The sequence shown here is derived from an EMBL/GenBank/DDBJ whole genome shotgun (WGS) entry which is preliminary data.</text>
</comment>
<evidence type="ECO:0008006" key="5">
    <source>
        <dbReference type="Google" id="ProtNLM"/>
    </source>
</evidence>
<keyword evidence="4" id="KW-1185">Reference proteome</keyword>
<feature type="compositionally biased region" description="Basic and acidic residues" evidence="1">
    <location>
        <begin position="299"/>
        <end position="308"/>
    </location>
</feature>
<organism evidence="3 4">
    <name type="scientific">Sclerotinia borealis (strain F-4128)</name>
    <dbReference type="NCBI Taxonomy" id="1432307"/>
    <lineage>
        <taxon>Eukaryota</taxon>
        <taxon>Fungi</taxon>
        <taxon>Dikarya</taxon>
        <taxon>Ascomycota</taxon>
        <taxon>Pezizomycotina</taxon>
        <taxon>Leotiomycetes</taxon>
        <taxon>Helotiales</taxon>
        <taxon>Sclerotiniaceae</taxon>
        <taxon>Sclerotinia</taxon>
    </lineage>
</organism>
<sequence>MSTPYDRRGAQARRGNASYWLPLAFTVTAAAVGVVAWIWSTRGDEDDDEDDEDENRPLQPPRPEPVARNPDGSFRTGPPSYAGDMRPGEASFGTTEQNLPPHPSRSEESQGYIAQMSGALQRTPSPQQFINSASRSLAAGAAAVGGVVGSALSSIREEDKHGFDDHRTWQEESVIRRNAAPSPPITTTTTTTSVPVPRPIELRSESVSGVSPAPRAPVSNGRRKTVAIVVSAESHVDDAASEAGYHHEYASILSHLPRKTDFSKIRLFILIFAPGLTEHPLDAAGEKPPGSISSSFSNIDREDVHTPEEESDRQLTPMFPPKASTPPAFGPIYNEALGLVEKETMVLPFTTPTGHVQILRHLAPEFVYLQESLAGENGSAINPMQTWLREDVVLVVGVDGGHGGLADSESEGGSEVSTRKEQWWEREDRVGLGRGVVVVEGNRIGDYWARKVLGVE</sequence>
<dbReference type="HOGENOM" id="CLU_025740_0_0_1"/>
<accession>W9CCB3</accession>
<feature type="transmembrane region" description="Helical" evidence="2">
    <location>
        <begin position="20"/>
        <end position="39"/>
    </location>
</feature>
<dbReference type="EMBL" id="AYSA01000316">
    <property type="protein sequence ID" value="ESZ93458.1"/>
    <property type="molecule type" value="Genomic_DNA"/>
</dbReference>
<feature type="compositionally biased region" description="Low complexity" evidence="1">
    <location>
        <begin position="185"/>
        <end position="195"/>
    </location>
</feature>
<proteinExistence type="predicted"/>
<evidence type="ECO:0000313" key="3">
    <source>
        <dbReference type="EMBL" id="ESZ93458.1"/>
    </source>
</evidence>
<feature type="compositionally biased region" description="Acidic residues" evidence="1">
    <location>
        <begin position="44"/>
        <end position="54"/>
    </location>
</feature>
<evidence type="ECO:0000256" key="1">
    <source>
        <dbReference type="SAM" id="MobiDB-lite"/>
    </source>
</evidence>
<name>W9CCB3_SCLBF</name>
<keyword evidence="2" id="KW-1133">Transmembrane helix</keyword>
<gene>
    <name evidence="3" type="ORF">SBOR_6165</name>
</gene>
<reference evidence="3 4" key="1">
    <citation type="journal article" date="2014" name="Genome Announc.">
        <title>Draft genome sequence of Sclerotinia borealis, a psychrophilic plant pathogenic fungus.</title>
        <authorList>
            <person name="Mardanov A.V."/>
            <person name="Beletsky A.V."/>
            <person name="Kadnikov V.V."/>
            <person name="Ignatov A.N."/>
            <person name="Ravin N.V."/>
        </authorList>
    </citation>
    <scope>NUCLEOTIDE SEQUENCE [LARGE SCALE GENOMIC DNA]</scope>
    <source>
        <strain evidence="4">F-4157</strain>
    </source>
</reference>
<feature type="region of interest" description="Disordered" evidence="1">
    <location>
        <begin position="42"/>
        <end position="110"/>
    </location>
</feature>
<dbReference type="Proteomes" id="UP000019487">
    <property type="component" value="Unassembled WGS sequence"/>
</dbReference>
<evidence type="ECO:0000313" key="4">
    <source>
        <dbReference type="Proteomes" id="UP000019487"/>
    </source>
</evidence>
<keyword evidence="2" id="KW-0812">Transmembrane</keyword>
<protein>
    <recommendedName>
        <fullName evidence="5">Peroxin 22-like protein</fullName>
    </recommendedName>
</protein>
<keyword evidence="2" id="KW-0472">Membrane</keyword>